<keyword evidence="2" id="KW-0812">Transmembrane</keyword>
<feature type="region of interest" description="Disordered" evidence="1">
    <location>
        <begin position="167"/>
        <end position="233"/>
    </location>
</feature>
<keyword evidence="2" id="KW-1133">Transmembrane helix</keyword>
<proteinExistence type="predicted"/>
<evidence type="ECO:0000256" key="1">
    <source>
        <dbReference type="SAM" id="MobiDB-lite"/>
    </source>
</evidence>
<reference evidence="4" key="1">
    <citation type="journal article" date="2019" name="Curr. Biol.">
        <title>Genome Sequence of Striga asiatica Provides Insight into the Evolution of Plant Parasitism.</title>
        <authorList>
            <person name="Yoshida S."/>
            <person name="Kim S."/>
            <person name="Wafula E.K."/>
            <person name="Tanskanen J."/>
            <person name="Kim Y.M."/>
            <person name="Honaas L."/>
            <person name="Yang Z."/>
            <person name="Spallek T."/>
            <person name="Conn C.E."/>
            <person name="Ichihashi Y."/>
            <person name="Cheong K."/>
            <person name="Cui S."/>
            <person name="Der J.P."/>
            <person name="Gundlach H."/>
            <person name="Jiao Y."/>
            <person name="Hori C."/>
            <person name="Ishida J.K."/>
            <person name="Kasahara H."/>
            <person name="Kiba T."/>
            <person name="Kim M.S."/>
            <person name="Koo N."/>
            <person name="Laohavisit A."/>
            <person name="Lee Y.H."/>
            <person name="Lumba S."/>
            <person name="McCourt P."/>
            <person name="Mortimer J.C."/>
            <person name="Mutuku J.M."/>
            <person name="Nomura T."/>
            <person name="Sasaki-Sekimoto Y."/>
            <person name="Seto Y."/>
            <person name="Wang Y."/>
            <person name="Wakatake T."/>
            <person name="Sakakibara H."/>
            <person name="Demura T."/>
            <person name="Yamaguchi S."/>
            <person name="Yoneyama K."/>
            <person name="Manabe R.I."/>
            <person name="Nelson D.C."/>
            <person name="Schulman A.H."/>
            <person name="Timko M.P."/>
            <person name="dePamphilis C.W."/>
            <person name="Choi D."/>
            <person name="Shirasu K."/>
        </authorList>
    </citation>
    <scope>NUCLEOTIDE SEQUENCE [LARGE SCALE GENOMIC DNA]</scope>
    <source>
        <strain evidence="4">cv. UVA1</strain>
    </source>
</reference>
<name>A0A5A7QZS8_STRAF</name>
<accession>A0A5A7QZS8</accession>
<feature type="compositionally biased region" description="Low complexity" evidence="1">
    <location>
        <begin position="221"/>
        <end position="233"/>
    </location>
</feature>
<evidence type="ECO:0000313" key="3">
    <source>
        <dbReference type="EMBL" id="GER50608.1"/>
    </source>
</evidence>
<keyword evidence="4" id="KW-1185">Reference proteome</keyword>
<evidence type="ECO:0000313" key="4">
    <source>
        <dbReference type="Proteomes" id="UP000325081"/>
    </source>
</evidence>
<sequence length="265" mass="28231">MRRKIGSRGKVNPDASIEKPECEEVRQYILILRSTLHLAWAVLAEITSLPLGTCPCTPSHQILIPTFFIFIFSIFTPTVVSTTICSGSPFLLLRSDLSHLTPSPSSSWWSDAIAAWTTVMFPGELANPAAEPLHRVTGPEFTATDIGSYWYVIRLLGEGDVDPGAEARGLVGRRGGQVEGRDPERGHGEKGAAGAVQRVEGGGGGGGEEEEPDQDERGPEAGEAAAAAAAEPPFVFSAEEGRRGRAVGVARGIVEVGFGRRRVEV</sequence>
<dbReference type="AlphaFoldDB" id="A0A5A7QZS8"/>
<keyword evidence="2" id="KW-0472">Membrane</keyword>
<feature type="compositionally biased region" description="Basic and acidic residues" evidence="1">
    <location>
        <begin position="179"/>
        <end position="190"/>
    </location>
</feature>
<dbReference type="EMBL" id="BKCP01009403">
    <property type="protein sequence ID" value="GER50608.1"/>
    <property type="molecule type" value="Genomic_DNA"/>
</dbReference>
<feature type="transmembrane region" description="Helical" evidence="2">
    <location>
        <begin position="67"/>
        <end position="93"/>
    </location>
</feature>
<gene>
    <name evidence="3" type="ORF">STAS_27930</name>
</gene>
<evidence type="ECO:0000256" key="2">
    <source>
        <dbReference type="SAM" id="Phobius"/>
    </source>
</evidence>
<dbReference type="Proteomes" id="UP000325081">
    <property type="component" value="Unassembled WGS sequence"/>
</dbReference>
<protein>
    <submittedName>
        <fullName evidence="3">Uncharacterized protein</fullName>
    </submittedName>
</protein>
<comment type="caution">
    <text evidence="3">The sequence shown here is derived from an EMBL/GenBank/DDBJ whole genome shotgun (WGS) entry which is preliminary data.</text>
</comment>
<organism evidence="3 4">
    <name type="scientific">Striga asiatica</name>
    <name type="common">Asiatic witchweed</name>
    <name type="synonym">Buchnera asiatica</name>
    <dbReference type="NCBI Taxonomy" id="4170"/>
    <lineage>
        <taxon>Eukaryota</taxon>
        <taxon>Viridiplantae</taxon>
        <taxon>Streptophyta</taxon>
        <taxon>Embryophyta</taxon>
        <taxon>Tracheophyta</taxon>
        <taxon>Spermatophyta</taxon>
        <taxon>Magnoliopsida</taxon>
        <taxon>eudicotyledons</taxon>
        <taxon>Gunneridae</taxon>
        <taxon>Pentapetalae</taxon>
        <taxon>asterids</taxon>
        <taxon>lamiids</taxon>
        <taxon>Lamiales</taxon>
        <taxon>Orobanchaceae</taxon>
        <taxon>Buchnereae</taxon>
        <taxon>Striga</taxon>
    </lineage>
</organism>